<accession>A0ABQ6ND66</accession>
<dbReference type="InterPro" id="IPR000719">
    <property type="entry name" value="Prot_kinase_dom"/>
</dbReference>
<feature type="domain" description="Protein kinase" evidence="5">
    <location>
        <begin position="74"/>
        <end position="452"/>
    </location>
</feature>
<dbReference type="CDD" id="cd00051">
    <property type="entry name" value="EFh"/>
    <property type="match status" value="1"/>
</dbReference>
<dbReference type="InterPro" id="IPR011009">
    <property type="entry name" value="Kinase-like_dom_sf"/>
</dbReference>
<evidence type="ECO:0000256" key="1">
    <source>
        <dbReference type="ARBA" id="ARBA00022837"/>
    </source>
</evidence>
<feature type="compositionally biased region" description="Gly residues" evidence="4">
    <location>
        <begin position="838"/>
        <end position="853"/>
    </location>
</feature>
<keyword evidence="8" id="KW-1185">Reference proteome</keyword>
<feature type="non-terminal residue" evidence="7">
    <location>
        <position position="866"/>
    </location>
</feature>
<dbReference type="SUPFAM" id="SSF47473">
    <property type="entry name" value="EF-hand"/>
    <property type="match status" value="1"/>
</dbReference>
<dbReference type="PANTHER" id="PTHR44167">
    <property type="entry name" value="OVARIAN-SPECIFIC SERINE/THREONINE-PROTEIN KINASE LOK-RELATED"/>
    <property type="match status" value="1"/>
</dbReference>
<evidence type="ECO:0000259" key="6">
    <source>
        <dbReference type="PROSITE" id="PS50222"/>
    </source>
</evidence>
<feature type="region of interest" description="Disordered" evidence="4">
    <location>
        <begin position="819"/>
        <end position="866"/>
    </location>
</feature>
<dbReference type="PANTHER" id="PTHR44167:SF24">
    <property type="entry name" value="SERINE_THREONINE-PROTEIN KINASE CHK2"/>
    <property type="match status" value="1"/>
</dbReference>
<gene>
    <name evidence="7" type="ORF">TeGR_g9958</name>
</gene>
<dbReference type="Gene3D" id="1.10.510.10">
    <property type="entry name" value="Transferase(Phosphotransferase) domain 1"/>
    <property type="match status" value="1"/>
</dbReference>
<feature type="coiled-coil region" evidence="3">
    <location>
        <begin position="462"/>
        <end position="492"/>
    </location>
</feature>
<dbReference type="Gene3D" id="1.10.238.10">
    <property type="entry name" value="EF-hand"/>
    <property type="match status" value="1"/>
</dbReference>
<sequence>MNQAVPRIKEALQSRLLFLGKYDLAPGPPIHKSATCVVRKAFDEKAEVEYKELFEEYSGSAASITRKAFKETVMKLGMTLTDEYFNEKFESWDLNNSGTITCDEFIKFCALELDKGQKREVVFKFMKNEDQFNRELDARENGGKSLDPRYIVGVTKSFKDDGFRAAVASIEGLAEYKYAVLMPAADRNLDTIFRSERPDISAICSMVKTTAQAIKHLHERNLIHGDLKLLNVVRVKEKLCLIDLDASAAIGGYAGAKFSSGVLPPELIYKFKDDKNVQQPGGRRASIAGRGGGKEMERFEKYFAEAKASAKVDDKELWTKIKPSMKSMGSKQPPAYYVVKTFLTTPKDDPINKDDLPYALVPSSPAIDMWSLGTVLFALLTGSPLFPVNRDDDLNNADAMDAVLNWDEKRDLPSLLTTIEDMQVKDLLMKLLAKNPANRPSTMKDALEHPFFENRAVTQDQIEEIKEAQKKAAASLKTLEEGQAEIKELAERTLANTEYIRIVSDETSKKLDTSTHALLTAIVEVGDIAAPTTFVILPKKLPKEGEEEEDFSLVESFAAMDEVAQLAAAAEVFGQYDADKDGMKKKWRDQAKDMMKSSEEALAFVESMESKMEGFKESVKKVEGVAEELSSIMSDPVAWGKKKIKAKANEFLENFKGETFWLYLVDEYTGKPVIPDEEEEGVEGLYPIPITKKSKRLEKAMPYMKLGVTAMKATNAVGSVVRMFGAPVPKIPPSVIEWSSAKVDALDQESTVAEFDVLQGALEEHVGEKETLRGKSLEELHEFIMSVDKKGDFCGLRRLCERSTGRVIWMTAESKEAMEQEEKEAMEWGAKRKAQVAAGGGSGGGEVDAGGAGDGDRSKVRELEAE</sequence>
<keyword evidence="3" id="KW-0175">Coiled coil</keyword>
<comment type="similarity">
    <text evidence="2">Belongs to the protein kinase superfamily. Ser/Thr protein kinase family. CDPK subfamily.</text>
</comment>
<dbReference type="PROSITE" id="PS50011">
    <property type="entry name" value="PROTEIN_KINASE_DOM"/>
    <property type="match status" value="1"/>
</dbReference>
<evidence type="ECO:0000256" key="3">
    <source>
        <dbReference type="SAM" id="Coils"/>
    </source>
</evidence>
<evidence type="ECO:0000256" key="2">
    <source>
        <dbReference type="ARBA" id="ARBA00024334"/>
    </source>
</evidence>
<dbReference type="SMART" id="SM00220">
    <property type="entry name" value="S_TKc"/>
    <property type="match status" value="1"/>
</dbReference>
<reference evidence="7 8" key="1">
    <citation type="journal article" date="2023" name="Commun. Biol.">
        <title>Genome analysis of Parmales, the sister group of diatoms, reveals the evolutionary specialization of diatoms from phago-mixotrophs to photoautotrophs.</title>
        <authorList>
            <person name="Ban H."/>
            <person name="Sato S."/>
            <person name="Yoshikawa S."/>
            <person name="Yamada K."/>
            <person name="Nakamura Y."/>
            <person name="Ichinomiya M."/>
            <person name="Sato N."/>
            <person name="Blanc-Mathieu R."/>
            <person name="Endo H."/>
            <person name="Kuwata A."/>
            <person name="Ogata H."/>
        </authorList>
    </citation>
    <scope>NUCLEOTIDE SEQUENCE [LARGE SCALE GENOMIC DNA]</scope>
</reference>
<dbReference type="PROSITE" id="PS00018">
    <property type="entry name" value="EF_HAND_1"/>
    <property type="match status" value="1"/>
</dbReference>
<keyword evidence="1" id="KW-0106">Calcium</keyword>
<evidence type="ECO:0000313" key="8">
    <source>
        <dbReference type="Proteomes" id="UP001165060"/>
    </source>
</evidence>
<protein>
    <recommendedName>
        <fullName evidence="9">Calmodulin</fullName>
    </recommendedName>
</protein>
<feature type="compositionally biased region" description="Basic and acidic residues" evidence="4">
    <location>
        <begin position="819"/>
        <end position="830"/>
    </location>
</feature>
<dbReference type="InterPro" id="IPR011992">
    <property type="entry name" value="EF-hand-dom_pair"/>
</dbReference>
<evidence type="ECO:0000259" key="5">
    <source>
        <dbReference type="PROSITE" id="PS50011"/>
    </source>
</evidence>
<feature type="compositionally biased region" description="Basic and acidic residues" evidence="4">
    <location>
        <begin position="854"/>
        <end position="866"/>
    </location>
</feature>
<dbReference type="InterPro" id="IPR002048">
    <property type="entry name" value="EF_hand_dom"/>
</dbReference>
<dbReference type="PROSITE" id="PS50222">
    <property type="entry name" value="EF_HAND_2"/>
    <property type="match status" value="1"/>
</dbReference>
<proteinExistence type="inferred from homology"/>
<name>A0ABQ6ND66_9STRA</name>
<dbReference type="InterPro" id="IPR018247">
    <property type="entry name" value="EF_Hand_1_Ca_BS"/>
</dbReference>
<evidence type="ECO:0000256" key="4">
    <source>
        <dbReference type="SAM" id="MobiDB-lite"/>
    </source>
</evidence>
<dbReference type="Pfam" id="PF00069">
    <property type="entry name" value="Pkinase"/>
    <property type="match status" value="1"/>
</dbReference>
<dbReference type="SUPFAM" id="SSF56112">
    <property type="entry name" value="Protein kinase-like (PK-like)"/>
    <property type="match status" value="1"/>
</dbReference>
<dbReference type="EMBL" id="BRYB01006430">
    <property type="protein sequence ID" value="GMI57412.1"/>
    <property type="molecule type" value="Genomic_DNA"/>
</dbReference>
<dbReference type="Proteomes" id="UP001165060">
    <property type="component" value="Unassembled WGS sequence"/>
</dbReference>
<feature type="domain" description="EF-hand" evidence="6">
    <location>
        <begin position="80"/>
        <end position="115"/>
    </location>
</feature>
<comment type="caution">
    <text evidence="7">The sequence shown here is derived from an EMBL/GenBank/DDBJ whole genome shotgun (WGS) entry which is preliminary data.</text>
</comment>
<evidence type="ECO:0000313" key="7">
    <source>
        <dbReference type="EMBL" id="GMI57412.1"/>
    </source>
</evidence>
<organism evidence="7 8">
    <name type="scientific">Tetraparma gracilis</name>
    <dbReference type="NCBI Taxonomy" id="2962635"/>
    <lineage>
        <taxon>Eukaryota</taxon>
        <taxon>Sar</taxon>
        <taxon>Stramenopiles</taxon>
        <taxon>Ochrophyta</taxon>
        <taxon>Bolidophyceae</taxon>
        <taxon>Parmales</taxon>
        <taxon>Triparmaceae</taxon>
        <taxon>Tetraparma</taxon>
    </lineage>
</organism>
<evidence type="ECO:0008006" key="9">
    <source>
        <dbReference type="Google" id="ProtNLM"/>
    </source>
</evidence>